<dbReference type="EMBL" id="BMAU01021255">
    <property type="protein sequence ID" value="GFY05812.1"/>
    <property type="molecule type" value="Genomic_DNA"/>
</dbReference>
<accession>A0A8X6V5Q1</accession>
<comment type="caution">
    <text evidence="1">The sequence shown here is derived from an EMBL/GenBank/DDBJ whole genome shotgun (WGS) entry which is preliminary data.</text>
</comment>
<sequence>MMERVGKASPLEVVCVEEMLNIMFSKKSGPTSYAERNIENGYAFSLGRLLINEPILRHIKNCTEEEVHWKLGKNELSTTLDELDAFISILYARGIYTVQII</sequence>
<name>A0A8X6V5Q1_TRICX</name>
<protein>
    <submittedName>
        <fullName evidence="1">Uncharacterized protein</fullName>
    </submittedName>
</protein>
<gene>
    <name evidence="1" type="ORF">TNCV_4404791</name>
</gene>
<keyword evidence="2" id="KW-1185">Reference proteome</keyword>
<dbReference type="AlphaFoldDB" id="A0A8X6V5Q1"/>
<organism evidence="1 2">
    <name type="scientific">Trichonephila clavipes</name>
    <name type="common">Golden silk orbweaver</name>
    <name type="synonym">Nephila clavipes</name>
    <dbReference type="NCBI Taxonomy" id="2585209"/>
    <lineage>
        <taxon>Eukaryota</taxon>
        <taxon>Metazoa</taxon>
        <taxon>Ecdysozoa</taxon>
        <taxon>Arthropoda</taxon>
        <taxon>Chelicerata</taxon>
        <taxon>Arachnida</taxon>
        <taxon>Araneae</taxon>
        <taxon>Araneomorphae</taxon>
        <taxon>Entelegynae</taxon>
        <taxon>Araneoidea</taxon>
        <taxon>Nephilidae</taxon>
        <taxon>Trichonephila</taxon>
    </lineage>
</organism>
<evidence type="ECO:0000313" key="1">
    <source>
        <dbReference type="EMBL" id="GFY05812.1"/>
    </source>
</evidence>
<proteinExistence type="predicted"/>
<dbReference type="Proteomes" id="UP000887159">
    <property type="component" value="Unassembled WGS sequence"/>
</dbReference>
<evidence type="ECO:0000313" key="2">
    <source>
        <dbReference type="Proteomes" id="UP000887159"/>
    </source>
</evidence>
<reference evidence="1" key="1">
    <citation type="submission" date="2020-08" db="EMBL/GenBank/DDBJ databases">
        <title>Multicomponent nature underlies the extraordinary mechanical properties of spider dragline silk.</title>
        <authorList>
            <person name="Kono N."/>
            <person name="Nakamura H."/>
            <person name="Mori M."/>
            <person name="Yoshida Y."/>
            <person name="Ohtoshi R."/>
            <person name="Malay A.D."/>
            <person name="Moran D.A.P."/>
            <person name="Tomita M."/>
            <person name="Numata K."/>
            <person name="Arakawa K."/>
        </authorList>
    </citation>
    <scope>NUCLEOTIDE SEQUENCE</scope>
</reference>